<protein>
    <submittedName>
        <fullName evidence="1">Uncharacterized protein</fullName>
    </submittedName>
</protein>
<proteinExistence type="predicted"/>
<dbReference type="EMBL" id="FQXM01000011">
    <property type="protein sequence ID" value="SHH74233.1"/>
    <property type="molecule type" value="Genomic_DNA"/>
</dbReference>
<dbReference type="STRING" id="1121316.SAMN02745207_02287"/>
<organism evidence="1 2">
    <name type="scientific">Clostridium grantii DSM 8605</name>
    <dbReference type="NCBI Taxonomy" id="1121316"/>
    <lineage>
        <taxon>Bacteria</taxon>
        <taxon>Bacillati</taxon>
        <taxon>Bacillota</taxon>
        <taxon>Clostridia</taxon>
        <taxon>Eubacteriales</taxon>
        <taxon>Clostridiaceae</taxon>
        <taxon>Clostridium</taxon>
    </lineage>
</organism>
<gene>
    <name evidence="1" type="ORF">SAMN02745207_02287</name>
</gene>
<dbReference type="Proteomes" id="UP000184447">
    <property type="component" value="Unassembled WGS sequence"/>
</dbReference>
<sequence length="49" mass="5597">MKLKTGIYEQLINKSISEEIKKNIFTIFVKGLAVRQDRSQCITGGNPVW</sequence>
<keyword evidence="2" id="KW-1185">Reference proteome</keyword>
<dbReference type="AlphaFoldDB" id="A0A1M5VH32"/>
<evidence type="ECO:0000313" key="2">
    <source>
        <dbReference type="Proteomes" id="UP000184447"/>
    </source>
</evidence>
<accession>A0A1M5VH32</accession>
<reference evidence="1 2" key="1">
    <citation type="submission" date="2016-11" db="EMBL/GenBank/DDBJ databases">
        <authorList>
            <person name="Jaros S."/>
            <person name="Januszkiewicz K."/>
            <person name="Wedrychowicz H."/>
        </authorList>
    </citation>
    <scope>NUCLEOTIDE SEQUENCE [LARGE SCALE GENOMIC DNA]</scope>
    <source>
        <strain evidence="1 2">DSM 8605</strain>
    </source>
</reference>
<name>A0A1M5VH32_9CLOT</name>
<evidence type="ECO:0000313" key="1">
    <source>
        <dbReference type="EMBL" id="SHH74233.1"/>
    </source>
</evidence>